<dbReference type="EMBL" id="UYYA01001634">
    <property type="protein sequence ID" value="VDM55539.1"/>
    <property type="molecule type" value="Genomic_DNA"/>
</dbReference>
<proteinExistence type="predicted"/>
<protein>
    <submittedName>
        <fullName evidence="3">FAT domain-containing protein</fullName>
    </submittedName>
</protein>
<sequence length="223" mass="25562">MLSHAVYSEGECEAVLNEFTSLIDENSDSVEPFSELISGYFFVLHRMTTDNVKLFFRAVFRLYDNRPSLVMQKNNLNAMIPLLLHSADNVQPIFGVLASLIKLEAELLLEWDCFEPLLQLSLFSIKARIAVGSLANPRNLARWCRLSVLHRSSTREEEAAIGLQEAWLSDYTSEKTRRDRWSLVLYALVVQCVLRRATFFNCGQDYARSVVDQEVLAHVRMPE</sequence>
<dbReference type="WBParaSite" id="ACOC_0000395301-mRNA-1">
    <property type="protein sequence ID" value="ACOC_0000395301-mRNA-1"/>
    <property type="gene ID" value="ACOC_0000395301"/>
</dbReference>
<organism evidence="3">
    <name type="scientific">Angiostrongylus costaricensis</name>
    <name type="common">Nematode worm</name>
    <dbReference type="NCBI Taxonomy" id="334426"/>
    <lineage>
        <taxon>Eukaryota</taxon>
        <taxon>Metazoa</taxon>
        <taxon>Ecdysozoa</taxon>
        <taxon>Nematoda</taxon>
        <taxon>Chromadorea</taxon>
        <taxon>Rhabditida</taxon>
        <taxon>Rhabditina</taxon>
        <taxon>Rhabditomorpha</taxon>
        <taxon>Strongyloidea</taxon>
        <taxon>Metastrongylidae</taxon>
        <taxon>Angiostrongylus</taxon>
    </lineage>
</organism>
<evidence type="ECO:0000313" key="1">
    <source>
        <dbReference type="EMBL" id="VDM55539.1"/>
    </source>
</evidence>
<dbReference type="OrthoDB" id="27031at2759"/>
<accession>A0A0R3PHX6</accession>
<keyword evidence="2" id="KW-1185">Reference proteome</keyword>
<reference evidence="3" key="1">
    <citation type="submission" date="2017-02" db="UniProtKB">
        <authorList>
            <consortium name="WormBaseParasite"/>
        </authorList>
    </citation>
    <scope>IDENTIFICATION</scope>
</reference>
<dbReference type="Proteomes" id="UP000267027">
    <property type="component" value="Unassembled WGS sequence"/>
</dbReference>
<dbReference type="AlphaFoldDB" id="A0A0R3PHX6"/>
<reference evidence="1 2" key="2">
    <citation type="submission" date="2018-11" db="EMBL/GenBank/DDBJ databases">
        <authorList>
            <consortium name="Pathogen Informatics"/>
        </authorList>
    </citation>
    <scope>NUCLEOTIDE SEQUENCE [LARGE SCALE GENOMIC DNA]</scope>
    <source>
        <strain evidence="1 2">Costa Rica</strain>
    </source>
</reference>
<evidence type="ECO:0000313" key="3">
    <source>
        <dbReference type="WBParaSite" id="ACOC_0000395301-mRNA-1"/>
    </source>
</evidence>
<gene>
    <name evidence="1" type="ORF">ACOC_LOCUS3954</name>
</gene>
<evidence type="ECO:0000313" key="2">
    <source>
        <dbReference type="Proteomes" id="UP000267027"/>
    </source>
</evidence>
<name>A0A0R3PHX6_ANGCS</name>